<dbReference type="Proteomes" id="UP000594638">
    <property type="component" value="Unassembled WGS sequence"/>
</dbReference>
<dbReference type="InterPro" id="IPR029052">
    <property type="entry name" value="Metallo-depent_PP-like"/>
</dbReference>
<sequence>AIIYIRYGIHDLNESAKRIYQTALSTPEDHSVVILAHNGPTVAIIYIRYGIHDLNESAKRIYQTALSTPEDHLIVILAHNGPTGLGSNVDDICGRDWVFGGGDHGDPDLANAISQSKETTKLSIPLVVFGHMHKLLAYGNGLRKMIVVGDNNTVYLNEAIV</sequence>
<evidence type="ECO:0000313" key="2">
    <source>
        <dbReference type="Proteomes" id="UP000594638"/>
    </source>
</evidence>
<evidence type="ECO:0000313" key="1">
    <source>
        <dbReference type="EMBL" id="CAA3031363.1"/>
    </source>
</evidence>
<reference evidence="1 2" key="1">
    <citation type="submission" date="2019-12" db="EMBL/GenBank/DDBJ databases">
        <authorList>
            <person name="Alioto T."/>
            <person name="Alioto T."/>
            <person name="Gomez Garrido J."/>
        </authorList>
    </citation>
    <scope>NUCLEOTIDE SEQUENCE [LARGE SCALE GENOMIC DNA]</scope>
</reference>
<dbReference type="AlphaFoldDB" id="A0A8S0VH17"/>
<dbReference type="EMBL" id="CACTIH010009441">
    <property type="protein sequence ID" value="CAA3031363.1"/>
    <property type="molecule type" value="Genomic_DNA"/>
</dbReference>
<keyword evidence="2" id="KW-1185">Reference proteome</keyword>
<dbReference type="OrthoDB" id="3664at2759"/>
<protein>
    <submittedName>
        <fullName evidence="1">Uncharacterized protein LOC111399639</fullName>
    </submittedName>
</protein>
<dbReference type="InterPro" id="IPR027629">
    <property type="entry name" value="DevT-like"/>
</dbReference>
<dbReference type="PANTHER" id="PTHR35769:SF2">
    <property type="entry name" value="CALCINEURIN-LIKE METALLO-PHOSPHOESTERASE SUPERFAMILY PROTEIN"/>
    <property type="match status" value="1"/>
</dbReference>
<dbReference type="SUPFAM" id="SSF56300">
    <property type="entry name" value="Metallo-dependent phosphatases"/>
    <property type="match status" value="1"/>
</dbReference>
<feature type="non-terminal residue" evidence="1">
    <location>
        <position position="161"/>
    </location>
</feature>
<proteinExistence type="predicted"/>
<organism evidence="1 2">
    <name type="scientific">Olea europaea subsp. europaea</name>
    <dbReference type="NCBI Taxonomy" id="158383"/>
    <lineage>
        <taxon>Eukaryota</taxon>
        <taxon>Viridiplantae</taxon>
        <taxon>Streptophyta</taxon>
        <taxon>Embryophyta</taxon>
        <taxon>Tracheophyta</taxon>
        <taxon>Spermatophyta</taxon>
        <taxon>Magnoliopsida</taxon>
        <taxon>eudicotyledons</taxon>
        <taxon>Gunneridae</taxon>
        <taxon>Pentapetalae</taxon>
        <taxon>asterids</taxon>
        <taxon>lamiids</taxon>
        <taxon>Lamiales</taxon>
        <taxon>Oleaceae</taxon>
        <taxon>Oleeae</taxon>
        <taxon>Olea</taxon>
    </lineage>
</organism>
<comment type="caution">
    <text evidence="1">The sequence shown here is derived from an EMBL/GenBank/DDBJ whole genome shotgun (WGS) entry which is preliminary data.</text>
</comment>
<dbReference type="Gramene" id="OE9A089564T1">
    <property type="protein sequence ID" value="OE9A089564C1"/>
    <property type="gene ID" value="OE9A089564"/>
</dbReference>
<accession>A0A8S0VH17</accession>
<dbReference type="PANTHER" id="PTHR35769">
    <property type="entry name" value="CALCINEURIN-LIKE METALLO-PHOSPHOESTERASE SUPERFAMILY PROTEIN"/>
    <property type="match status" value="1"/>
</dbReference>
<gene>
    <name evidence="1" type="ORF">OLEA9_A089564</name>
</gene>
<name>A0A8S0VH17_OLEEU</name>